<protein>
    <recommendedName>
        <fullName evidence="4">Amidase domain-containing protein</fullName>
    </recommendedName>
</protein>
<keyword evidence="3" id="KW-1185">Reference proteome</keyword>
<sequence length="291" mass="32427">MVLSLFLGVTEYSSAAADVDTSQQDIHTLYEKSISEGKVDGKKYTYAAFKENYNLSKKDYETWKDSVGKGLTYDQWFGEVMNYGAFPDGEGHSPSEKKTSDLLRGSQTSNGNRLKNTIRKGDILIISSGGFGHAAIATSDNYILEMTGGGNIWNWSVSGISNNNNQFNKNNWIFGGKEQGRNSSRHISNWIQVWRMQNKSIANKCANYADATFWNSSHGYKKNRHINYRLSSATTTKNPNYCSKLVFQAYYYGSGSASVIQPSMAGLSFVSPGALPNVFTSKYRPRKIGTY</sequence>
<gene>
    <name evidence="2" type="ORF">UR08_00545</name>
</gene>
<dbReference type="SUPFAM" id="SSF54001">
    <property type="entry name" value="Cysteine proteinases"/>
    <property type="match status" value="1"/>
</dbReference>
<accession>A0A3D8TSN7</accession>
<name>A0A3D8TSN7_9LIST</name>
<dbReference type="Proteomes" id="UP000257055">
    <property type="component" value="Unassembled WGS sequence"/>
</dbReference>
<dbReference type="EMBL" id="LARY01000001">
    <property type="protein sequence ID" value="RDX02066.1"/>
    <property type="molecule type" value="Genomic_DNA"/>
</dbReference>
<evidence type="ECO:0000256" key="1">
    <source>
        <dbReference type="SAM" id="MobiDB-lite"/>
    </source>
</evidence>
<reference evidence="3" key="1">
    <citation type="submission" date="2015-04" db="EMBL/GenBank/DDBJ databases">
        <authorList>
            <person name="Schardt J."/>
            <person name="Mueller-Herbst S."/>
            <person name="Scherer S."/>
            <person name="Huptas C."/>
        </authorList>
    </citation>
    <scope>NUCLEOTIDE SEQUENCE [LARGE SCALE GENOMIC DNA]</scope>
    <source>
        <strain evidence="3">Kiel-L1</strain>
    </source>
</reference>
<dbReference type="RefSeq" id="WP_115751729.1">
    <property type="nucleotide sequence ID" value="NZ_LARY01000001.1"/>
</dbReference>
<feature type="compositionally biased region" description="Polar residues" evidence="1">
    <location>
        <begin position="105"/>
        <end position="114"/>
    </location>
</feature>
<comment type="caution">
    <text evidence="2">The sequence shown here is derived from an EMBL/GenBank/DDBJ whole genome shotgun (WGS) entry which is preliminary data.</text>
</comment>
<feature type="compositionally biased region" description="Basic and acidic residues" evidence="1">
    <location>
        <begin position="89"/>
        <end position="101"/>
    </location>
</feature>
<organism evidence="2 3">
    <name type="scientific">Listeria kieliensis</name>
    <dbReference type="NCBI Taxonomy" id="1621700"/>
    <lineage>
        <taxon>Bacteria</taxon>
        <taxon>Bacillati</taxon>
        <taxon>Bacillota</taxon>
        <taxon>Bacilli</taxon>
        <taxon>Bacillales</taxon>
        <taxon>Listeriaceae</taxon>
        <taxon>Listeria</taxon>
    </lineage>
</organism>
<evidence type="ECO:0000313" key="3">
    <source>
        <dbReference type="Proteomes" id="UP000257055"/>
    </source>
</evidence>
<feature type="region of interest" description="Disordered" evidence="1">
    <location>
        <begin position="87"/>
        <end position="114"/>
    </location>
</feature>
<evidence type="ECO:0008006" key="4">
    <source>
        <dbReference type="Google" id="ProtNLM"/>
    </source>
</evidence>
<evidence type="ECO:0000313" key="2">
    <source>
        <dbReference type="EMBL" id="RDX02066.1"/>
    </source>
</evidence>
<dbReference type="InterPro" id="IPR038765">
    <property type="entry name" value="Papain-like_cys_pep_sf"/>
</dbReference>
<dbReference type="AlphaFoldDB" id="A0A3D8TSN7"/>
<proteinExistence type="predicted"/>